<protein>
    <submittedName>
        <fullName evidence="1">Uncharacterized protein</fullName>
    </submittedName>
</protein>
<dbReference type="HOGENOM" id="CLU_066042_6_3_1"/>
<dbReference type="OrthoDB" id="3501153at2759"/>
<evidence type="ECO:0000313" key="1">
    <source>
        <dbReference type="EMBL" id="EUN21890.1"/>
    </source>
</evidence>
<accession>W7E7E1</accession>
<dbReference type="EMBL" id="KI968829">
    <property type="protein sequence ID" value="EUN21890.1"/>
    <property type="molecule type" value="Genomic_DNA"/>
</dbReference>
<dbReference type="GeneID" id="26257535"/>
<organism evidence="1 2">
    <name type="scientific">Bipolaris victoriae (strain FI3)</name>
    <name type="common">Victoria blight of oats agent</name>
    <name type="synonym">Cochliobolus victoriae</name>
    <dbReference type="NCBI Taxonomy" id="930091"/>
    <lineage>
        <taxon>Eukaryota</taxon>
        <taxon>Fungi</taxon>
        <taxon>Dikarya</taxon>
        <taxon>Ascomycota</taxon>
        <taxon>Pezizomycotina</taxon>
        <taxon>Dothideomycetes</taxon>
        <taxon>Pleosporomycetidae</taxon>
        <taxon>Pleosporales</taxon>
        <taxon>Pleosporineae</taxon>
        <taxon>Pleosporaceae</taxon>
        <taxon>Bipolaris</taxon>
    </lineage>
</organism>
<dbReference type="PANTHER" id="PTHR35896">
    <property type="entry name" value="IG-LIKE DOMAIN-CONTAINING PROTEIN"/>
    <property type="match status" value="1"/>
</dbReference>
<dbReference type="InterPro" id="IPR053008">
    <property type="entry name" value="Phomopsin_biosynth_assoc"/>
</dbReference>
<keyword evidence="2" id="KW-1185">Reference proteome</keyword>
<reference evidence="1 2" key="1">
    <citation type="journal article" date="2013" name="PLoS Genet.">
        <title>Comparative genome structure, secondary metabolite, and effector coding capacity across Cochliobolus pathogens.</title>
        <authorList>
            <person name="Condon B.J."/>
            <person name="Leng Y."/>
            <person name="Wu D."/>
            <person name="Bushley K.E."/>
            <person name="Ohm R.A."/>
            <person name="Otillar R."/>
            <person name="Martin J."/>
            <person name="Schackwitz W."/>
            <person name="Grimwood J."/>
            <person name="MohdZainudin N."/>
            <person name="Xue C."/>
            <person name="Wang R."/>
            <person name="Manning V.A."/>
            <person name="Dhillon B."/>
            <person name="Tu Z.J."/>
            <person name="Steffenson B.J."/>
            <person name="Salamov A."/>
            <person name="Sun H."/>
            <person name="Lowry S."/>
            <person name="LaButti K."/>
            <person name="Han J."/>
            <person name="Copeland A."/>
            <person name="Lindquist E."/>
            <person name="Barry K."/>
            <person name="Schmutz J."/>
            <person name="Baker S.E."/>
            <person name="Ciuffetti L.M."/>
            <person name="Grigoriev I.V."/>
            <person name="Zhong S."/>
            <person name="Turgeon B.G."/>
        </authorList>
    </citation>
    <scope>NUCLEOTIDE SEQUENCE [LARGE SCALE GENOMIC DNA]</scope>
    <source>
        <strain evidence="1 2">FI3</strain>
    </source>
</reference>
<feature type="non-terminal residue" evidence="1">
    <location>
        <position position="143"/>
    </location>
</feature>
<proteinExistence type="predicted"/>
<dbReference type="AlphaFoldDB" id="W7E7E1"/>
<feature type="non-terminal residue" evidence="1">
    <location>
        <position position="1"/>
    </location>
</feature>
<dbReference type="RefSeq" id="XP_014551468.1">
    <property type="nucleotide sequence ID" value="XM_014695982.1"/>
</dbReference>
<evidence type="ECO:0000313" key="2">
    <source>
        <dbReference type="Proteomes" id="UP000054337"/>
    </source>
</evidence>
<sequence length="143" mass="16390">SMGECGRTPEQCAKNGCIFDLMMSGWVHPPCYDEELSNQFLRENNFAFFHDRAGTQPLSEAEARLGLYRTIYTNGTFHYQHCTYLWAKQLRARLKKPYVLDSDSRSVEHVQHCLHRVGAPNATQVVLQTGTTLHAGRWQLDCI</sequence>
<gene>
    <name evidence="1" type="ORF">COCVIDRAFT_46009</name>
</gene>
<dbReference type="Proteomes" id="UP000054337">
    <property type="component" value="Unassembled WGS sequence"/>
</dbReference>
<dbReference type="PANTHER" id="PTHR35896:SF3">
    <property type="entry name" value="MAJOR FACILITATOR SUPERFAMILY TRANSPORTER"/>
    <property type="match status" value="1"/>
</dbReference>
<name>W7E7E1_BIPV3</name>